<dbReference type="NCBIfam" id="TIGR00494">
    <property type="entry name" value="crcB"/>
    <property type="match status" value="1"/>
</dbReference>
<dbReference type="InterPro" id="IPR003691">
    <property type="entry name" value="FluC"/>
</dbReference>
<keyword evidence="12" id="KW-0479">Metal-binding</keyword>
<dbReference type="PANTHER" id="PTHR28259:SF1">
    <property type="entry name" value="FLUORIDE EXPORT PROTEIN 1-RELATED"/>
    <property type="match status" value="1"/>
</dbReference>
<sequence>MWLSFLAIGLGAAIGAWLRFGLSVWLNPMHQNLPMGTLAANLIGGYVIGLALAFFSSRPELAPAWRLFVVTGMLGGLTTFSTFSAEVVDQLQRGHLGWALATIGLHLGGSLSMTALGWWSWRALRNLT</sequence>
<organism evidence="13 14">
    <name type="scientific">Stenotrophomonas capsici</name>
    <dbReference type="NCBI Taxonomy" id="3110230"/>
    <lineage>
        <taxon>Bacteria</taxon>
        <taxon>Pseudomonadati</taxon>
        <taxon>Pseudomonadota</taxon>
        <taxon>Gammaproteobacteria</taxon>
        <taxon>Lysobacterales</taxon>
        <taxon>Lysobacteraceae</taxon>
        <taxon>Stenotrophomonas</taxon>
    </lineage>
</organism>
<keyword evidence="2 12" id="KW-1003">Cell membrane</keyword>
<feature type="transmembrane region" description="Helical" evidence="12">
    <location>
        <begin position="67"/>
        <end position="85"/>
    </location>
</feature>
<dbReference type="Proteomes" id="UP001301653">
    <property type="component" value="Unassembled WGS sequence"/>
</dbReference>
<evidence type="ECO:0000256" key="9">
    <source>
        <dbReference type="ARBA" id="ARBA00023303"/>
    </source>
</evidence>
<evidence type="ECO:0000256" key="12">
    <source>
        <dbReference type="HAMAP-Rule" id="MF_00454"/>
    </source>
</evidence>
<evidence type="ECO:0000256" key="10">
    <source>
        <dbReference type="ARBA" id="ARBA00035120"/>
    </source>
</evidence>
<protein>
    <recommendedName>
        <fullName evidence="12">Fluoride-specific ion channel FluC</fullName>
    </recommendedName>
</protein>
<evidence type="ECO:0000313" key="13">
    <source>
        <dbReference type="EMBL" id="MEA5668449.1"/>
    </source>
</evidence>
<keyword evidence="9 12" id="KW-0407">Ion channel</keyword>
<comment type="catalytic activity">
    <reaction evidence="11">
        <text>fluoride(in) = fluoride(out)</text>
        <dbReference type="Rhea" id="RHEA:76159"/>
        <dbReference type="ChEBI" id="CHEBI:17051"/>
    </reaction>
    <physiologicalReaction direction="left-to-right" evidence="11">
        <dbReference type="Rhea" id="RHEA:76160"/>
    </physiologicalReaction>
</comment>
<dbReference type="HAMAP" id="MF_00454">
    <property type="entry name" value="FluC"/>
    <property type="match status" value="1"/>
</dbReference>
<name>A0ABU5V524_9GAMM</name>
<dbReference type="PANTHER" id="PTHR28259">
    <property type="entry name" value="FLUORIDE EXPORT PROTEIN 1-RELATED"/>
    <property type="match status" value="1"/>
</dbReference>
<proteinExistence type="inferred from homology"/>
<feature type="transmembrane region" description="Helical" evidence="12">
    <location>
        <begin position="37"/>
        <end position="55"/>
    </location>
</feature>
<comment type="function">
    <text evidence="12">Fluoride-specific ion channel. Important for reducing fluoride concentration in the cell, thus reducing its toxicity.</text>
</comment>
<dbReference type="Pfam" id="PF02537">
    <property type="entry name" value="CRCB"/>
    <property type="match status" value="1"/>
</dbReference>
<accession>A0ABU5V524</accession>
<gene>
    <name evidence="12 13" type="primary">crcB</name>
    <name evidence="12" type="synonym">fluC</name>
    <name evidence="13" type="ORF">VA603_12945</name>
</gene>
<evidence type="ECO:0000256" key="4">
    <source>
        <dbReference type="ARBA" id="ARBA00022692"/>
    </source>
</evidence>
<dbReference type="EMBL" id="JAYFUH010000248">
    <property type="protein sequence ID" value="MEA5668449.1"/>
    <property type="molecule type" value="Genomic_DNA"/>
</dbReference>
<keyword evidence="8 12" id="KW-0472">Membrane</keyword>
<evidence type="ECO:0000256" key="3">
    <source>
        <dbReference type="ARBA" id="ARBA00022519"/>
    </source>
</evidence>
<evidence type="ECO:0000313" key="14">
    <source>
        <dbReference type="Proteomes" id="UP001301653"/>
    </source>
</evidence>
<keyword evidence="7 12" id="KW-0406">Ion transport</keyword>
<reference evidence="13 14" key="1">
    <citation type="submission" date="2023-12" db="EMBL/GenBank/DDBJ databases">
        <title>Stenotrophomonas guangdongensis sp. nov., isolated from wilted pepper plants (Capsicum annuum).</title>
        <authorList>
            <person name="Qiu M."/>
            <person name="Li Y."/>
            <person name="Liu Q."/>
            <person name="Zhang X."/>
            <person name="Huang Y."/>
            <person name="Guo R."/>
            <person name="Hu M."/>
            <person name="Zhou J."/>
            <person name="Zhou X."/>
        </authorList>
    </citation>
    <scope>NUCLEOTIDE SEQUENCE [LARGE SCALE GENOMIC DNA]</scope>
    <source>
        <strain evidence="13 14">MH1</strain>
    </source>
</reference>
<keyword evidence="6 12" id="KW-0915">Sodium</keyword>
<evidence type="ECO:0000256" key="8">
    <source>
        <dbReference type="ARBA" id="ARBA00023136"/>
    </source>
</evidence>
<keyword evidence="3" id="KW-0997">Cell inner membrane</keyword>
<evidence type="ECO:0000256" key="11">
    <source>
        <dbReference type="ARBA" id="ARBA00035585"/>
    </source>
</evidence>
<feature type="binding site" evidence="12">
    <location>
        <position position="75"/>
    </location>
    <ligand>
        <name>Na(+)</name>
        <dbReference type="ChEBI" id="CHEBI:29101"/>
        <note>structural</note>
    </ligand>
</feature>
<keyword evidence="5 12" id="KW-1133">Transmembrane helix</keyword>
<comment type="similarity">
    <text evidence="10 12">Belongs to the fluoride channel Fluc/FEX (TC 1.A.43) family.</text>
</comment>
<comment type="subcellular location">
    <subcellularLocation>
        <location evidence="1 12">Cell membrane</location>
        <topology evidence="1 12">Multi-pass membrane protein</topology>
    </subcellularLocation>
</comment>
<evidence type="ECO:0000256" key="5">
    <source>
        <dbReference type="ARBA" id="ARBA00022989"/>
    </source>
</evidence>
<evidence type="ECO:0000256" key="6">
    <source>
        <dbReference type="ARBA" id="ARBA00023053"/>
    </source>
</evidence>
<feature type="transmembrane region" description="Helical" evidence="12">
    <location>
        <begin position="97"/>
        <end position="119"/>
    </location>
</feature>
<evidence type="ECO:0000256" key="2">
    <source>
        <dbReference type="ARBA" id="ARBA00022475"/>
    </source>
</evidence>
<dbReference type="RefSeq" id="WP_132863536.1">
    <property type="nucleotide sequence ID" value="NZ_JAYFUH010000248.1"/>
</dbReference>
<keyword evidence="14" id="KW-1185">Reference proteome</keyword>
<evidence type="ECO:0000256" key="7">
    <source>
        <dbReference type="ARBA" id="ARBA00023065"/>
    </source>
</evidence>
<evidence type="ECO:0000256" key="1">
    <source>
        <dbReference type="ARBA" id="ARBA00004651"/>
    </source>
</evidence>
<dbReference type="NCBIfam" id="NF010792">
    <property type="entry name" value="PRK14196.1"/>
    <property type="match status" value="1"/>
</dbReference>
<feature type="binding site" evidence="12">
    <location>
        <position position="78"/>
    </location>
    <ligand>
        <name>Na(+)</name>
        <dbReference type="ChEBI" id="CHEBI:29101"/>
        <note>structural</note>
    </ligand>
</feature>
<comment type="activity regulation">
    <text evidence="12">Na(+) is not transported, but it plays an essential structural role and its presence is essential for fluoride channel function.</text>
</comment>
<comment type="caution">
    <text evidence="13">The sequence shown here is derived from an EMBL/GenBank/DDBJ whole genome shotgun (WGS) entry which is preliminary data.</text>
</comment>
<keyword evidence="4 12" id="KW-0812">Transmembrane</keyword>
<keyword evidence="12" id="KW-0813">Transport</keyword>